<dbReference type="EMBL" id="CH473970">
    <property type="protein sequence ID" value="EDM08794.1"/>
    <property type="molecule type" value="Genomic_DNA"/>
</dbReference>
<gene>
    <name evidence="1" type="ORF">rCG_43055</name>
</gene>
<accession>A6IWS8</accession>
<proteinExistence type="predicted"/>
<evidence type="ECO:0000313" key="2">
    <source>
        <dbReference type="Proteomes" id="UP000234681"/>
    </source>
</evidence>
<dbReference type="AlphaFoldDB" id="A6IWS8"/>
<protein>
    <submittedName>
        <fullName evidence="1">RCG43055</fullName>
    </submittedName>
</protein>
<organism evidence="1 2">
    <name type="scientific">Rattus norvegicus</name>
    <name type="common">Rat</name>
    <dbReference type="NCBI Taxonomy" id="10116"/>
    <lineage>
        <taxon>Eukaryota</taxon>
        <taxon>Metazoa</taxon>
        <taxon>Chordata</taxon>
        <taxon>Craniata</taxon>
        <taxon>Vertebrata</taxon>
        <taxon>Euteleostomi</taxon>
        <taxon>Mammalia</taxon>
        <taxon>Eutheria</taxon>
        <taxon>Euarchontoglires</taxon>
        <taxon>Glires</taxon>
        <taxon>Rodentia</taxon>
        <taxon>Myomorpha</taxon>
        <taxon>Muroidea</taxon>
        <taxon>Muridae</taxon>
        <taxon>Murinae</taxon>
        <taxon>Rattus</taxon>
    </lineage>
</organism>
<name>A6IWS8_RAT</name>
<reference evidence="1 2" key="1">
    <citation type="submission" date="2005-09" db="EMBL/GenBank/DDBJ databases">
        <authorList>
            <person name="Mural R.J."/>
            <person name="Li P.W."/>
            <person name="Adams M.D."/>
            <person name="Amanatides P.G."/>
            <person name="Baden-Tillson H."/>
            <person name="Barnstead M."/>
            <person name="Chin S.H."/>
            <person name="Dew I."/>
            <person name="Evans C.A."/>
            <person name="Ferriera S."/>
            <person name="Flanigan M."/>
            <person name="Fosler C."/>
            <person name="Glodek A."/>
            <person name="Gu Z."/>
            <person name="Holt R.A."/>
            <person name="Jennings D."/>
            <person name="Kraft C.L."/>
            <person name="Lu F."/>
            <person name="Nguyen T."/>
            <person name="Nusskern D.R."/>
            <person name="Pfannkoch C.M."/>
            <person name="Sitter C."/>
            <person name="Sutton G.G."/>
            <person name="Venter J.C."/>
            <person name="Wang Z."/>
            <person name="Woodage T."/>
            <person name="Zheng X.H."/>
            <person name="Zhong F."/>
        </authorList>
    </citation>
    <scope>NUCLEOTIDE SEQUENCE [LARGE SCALE GENOMIC DNA]</scope>
    <source>
        <strain>BN</strain>
        <strain evidence="2">Sprague-Dawley</strain>
    </source>
</reference>
<dbReference type="Proteomes" id="UP000234681">
    <property type="component" value="Chromosome 16"/>
</dbReference>
<evidence type="ECO:0000313" key="1">
    <source>
        <dbReference type="EMBL" id="EDM08794.1"/>
    </source>
</evidence>
<sequence length="94" mass="10387">MPYHLCVLHNCEKSSGLCAPHSLPPLAAFGDPHGLLLKVKILVKSSDLHGSLDIYKVHQENPGGQGEFRPIHMAVLLPAFLTDYVLQDCQKQRC</sequence>